<dbReference type="PANTHER" id="PTHR34796">
    <property type="entry name" value="EXPRESSED PROTEIN"/>
    <property type="match status" value="1"/>
</dbReference>
<keyword evidence="2" id="KW-0378">Hydrolase</keyword>
<dbReference type="InterPro" id="IPR005500">
    <property type="entry name" value="DUF309"/>
</dbReference>
<evidence type="ECO:0000256" key="1">
    <source>
        <dbReference type="SAM" id="MobiDB-lite"/>
    </source>
</evidence>
<keyword evidence="3" id="KW-1185">Reference proteome</keyword>
<name>A0ABT9YYI3_9BACI</name>
<evidence type="ECO:0000313" key="2">
    <source>
        <dbReference type="EMBL" id="MDQ0225046.1"/>
    </source>
</evidence>
<proteinExistence type="predicted"/>
<feature type="region of interest" description="Disordered" evidence="1">
    <location>
        <begin position="158"/>
        <end position="177"/>
    </location>
</feature>
<reference evidence="2 3" key="1">
    <citation type="submission" date="2023-07" db="EMBL/GenBank/DDBJ databases">
        <title>Genomic Encyclopedia of Type Strains, Phase IV (KMG-IV): sequencing the most valuable type-strain genomes for metagenomic binning, comparative biology and taxonomic classification.</title>
        <authorList>
            <person name="Goeker M."/>
        </authorList>
    </citation>
    <scope>NUCLEOTIDE SEQUENCE [LARGE SCALE GENOMIC DNA]</scope>
    <source>
        <strain evidence="2 3">DSM 17723</strain>
    </source>
</reference>
<dbReference type="Pfam" id="PF03745">
    <property type="entry name" value="DUF309"/>
    <property type="match status" value="1"/>
</dbReference>
<dbReference type="InterPro" id="IPR023203">
    <property type="entry name" value="TTHA0068_sf"/>
</dbReference>
<sequence>MYDQEYIDFLVHFHCDRDYFECHEILEEHWKKDPPYKRKSYWVGLIQIAVGLYHQRRGNFAGALKMISNALRILTKEQLALSELGLHSNDLLKQLKIRKAEILEEKAYYSINLPISDENLLALCMQKCEIQQIPWGKESNLTDDDLIHKHKNRDRKEVIEERLKQLTKRKENRKDTK</sequence>
<dbReference type="EMBL" id="JAUSTZ010000002">
    <property type="protein sequence ID" value="MDQ0225046.1"/>
    <property type="molecule type" value="Genomic_DNA"/>
</dbReference>
<dbReference type="Proteomes" id="UP001232245">
    <property type="component" value="Unassembled WGS sequence"/>
</dbReference>
<dbReference type="SUPFAM" id="SSF140663">
    <property type="entry name" value="TTHA0068-like"/>
    <property type="match status" value="1"/>
</dbReference>
<comment type="caution">
    <text evidence="2">The sequence shown here is derived from an EMBL/GenBank/DDBJ whole genome shotgun (WGS) entry which is preliminary data.</text>
</comment>
<gene>
    <name evidence="2" type="ORF">J2S02_001375</name>
</gene>
<accession>A0ABT9YYI3</accession>
<dbReference type="Gene3D" id="1.10.3450.10">
    <property type="entry name" value="TTHA0068-like"/>
    <property type="match status" value="1"/>
</dbReference>
<evidence type="ECO:0000313" key="3">
    <source>
        <dbReference type="Proteomes" id="UP001232245"/>
    </source>
</evidence>
<dbReference type="RefSeq" id="WP_174881734.1">
    <property type="nucleotide sequence ID" value="NZ_CADEPK010000419.1"/>
</dbReference>
<organism evidence="2 3">
    <name type="scientific">Metabacillus niabensis</name>
    <dbReference type="NCBI Taxonomy" id="324854"/>
    <lineage>
        <taxon>Bacteria</taxon>
        <taxon>Bacillati</taxon>
        <taxon>Bacillota</taxon>
        <taxon>Bacilli</taxon>
        <taxon>Bacillales</taxon>
        <taxon>Bacillaceae</taxon>
        <taxon>Metabacillus</taxon>
    </lineage>
</organism>
<dbReference type="GO" id="GO:0016787">
    <property type="term" value="F:hydrolase activity"/>
    <property type="evidence" value="ECO:0007669"/>
    <property type="project" value="UniProtKB-KW"/>
</dbReference>
<dbReference type="PANTHER" id="PTHR34796:SF1">
    <property type="entry name" value="EXPRESSED PROTEIN"/>
    <property type="match status" value="1"/>
</dbReference>
<protein>
    <submittedName>
        <fullName evidence="2">Metal-dependent hydrolase</fullName>
    </submittedName>
</protein>